<comment type="caution">
    <text evidence="1">The sequence shown here is derived from an EMBL/GenBank/DDBJ whole genome shotgun (WGS) entry which is preliminary data.</text>
</comment>
<evidence type="ECO:0000313" key="2">
    <source>
        <dbReference type="Proteomes" id="UP001171902"/>
    </source>
</evidence>
<protein>
    <recommendedName>
        <fullName evidence="3">DUF167 domain-containing protein</fullName>
    </recommendedName>
</protein>
<dbReference type="EMBL" id="JAUEMJ010000011">
    <property type="protein sequence ID" value="MDN3243139.1"/>
    <property type="molecule type" value="Genomic_DNA"/>
</dbReference>
<keyword evidence="2" id="KW-1185">Reference proteome</keyword>
<evidence type="ECO:0000313" key="1">
    <source>
        <dbReference type="EMBL" id="MDN3243139.1"/>
    </source>
</evidence>
<organism evidence="1 2">
    <name type="scientific">Glycomyces tritici</name>
    <dbReference type="NCBI Taxonomy" id="2665176"/>
    <lineage>
        <taxon>Bacteria</taxon>
        <taxon>Bacillati</taxon>
        <taxon>Actinomycetota</taxon>
        <taxon>Actinomycetes</taxon>
        <taxon>Glycomycetales</taxon>
        <taxon>Glycomycetaceae</taxon>
        <taxon>Glycomyces</taxon>
    </lineage>
</organism>
<proteinExistence type="predicted"/>
<name>A0ABT7YXR4_9ACTN</name>
<gene>
    <name evidence="1" type="ORF">QWI33_25680</name>
</gene>
<reference evidence="1" key="1">
    <citation type="submission" date="2023-06" db="EMBL/GenBank/DDBJ databases">
        <title>Gycomyces niveus sp.nov., a novel actinomycete isolated from soil in Shouguang.</title>
        <authorList>
            <person name="Yang X."/>
            <person name="Zhao J."/>
        </authorList>
    </citation>
    <scope>NUCLEOTIDE SEQUENCE</scope>
    <source>
        <strain evidence="1">NEAU C2</strain>
    </source>
</reference>
<evidence type="ECO:0008006" key="3">
    <source>
        <dbReference type="Google" id="ProtNLM"/>
    </source>
</evidence>
<dbReference type="Proteomes" id="UP001171902">
    <property type="component" value="Unassembled WGS sequence"/>
</dbReference>
<sequence length="75" mass="8468">MWLQLEPGEHEPVVRVALPRKQVGPQTVVDLDSAEYRRVIRLAAGETHQEILTAEITAVPRPDRPELAAFRACLR</sequence>
<dbReference type="RefSeq" id="WP_289959698.1">
    <property type="nucleotide sequence ID" value="NZ_JAUEMJ010000011.1"/>
</dbReference>
<accession>A0ABT7YXR4</accession>